<feature type="domain" description="Thiolase N-terminal" evidence="1">
    <location>
        <begin position="38"/>
        <end position="119"/>
    </location>
</feature>
<dbReference type="EMBL" id="CAAGRJ010024550">
    <property type="protein sequence ID" value="VFV37475.1"/>
    <property type="molecule type" value="Genomic_DNA"/>
</dbReference>
<organism evidence="2 3">
    <name type="scientific">Lynx pardinus</name>
    <name type="common">Iberian lynx</name>
    <name type="synonym">Felis pardina</name>
    <dbReference type="NCBI Taxonomy" id="191816"/>
    <lineage>
        <taxon>Eukaryota</taxon>
        <taxon>Metazoa</taxon>
        <taxon>Chordata</taxon>
        <taxon>Craniata</taxon>
        <taxon>Vertebrata</taxon>
        <taxon>Euteleostomi</taxon>
        <taxon>Mammalia</taxon>
        <taxon>Eutheria</taxon>
        <taxon>Laurasiatheria</taxon>
        <taxon>Carnivora</taxon>
        <taxon>Feliformia</taxon>
        <taxon>Felidae</taxon>
        <taxon>Felinae</taxon>
        <taxon>Lynx</taxon>
    </lineage>
</organism>
<dbReference type="SUPFAM" id="SSF53901">
    <property type="entry name" value="Thiolase-like"/>
    <property type="match status" value="1"/>
</dbReference>
<name>A0A485NV53_LYNPA</name>
<reference evidence="2 3" key="1">
    <citation type="submission" date="2019-01" db="EMBL/GenBank/DDBJ databases">
        <authorList>
            <person name="Alioto T."/>
            <person name="Alioto T."/>
        </authorList>
    </citation>
    <scope>NUCLEOTIDE SEQUENCE [LARGE SCALE GENOMIC DNA]</scope>
</reference>
<evidence type="ECO:0000259" key="1">
    <source>
        <dbReference type="Pfam" id="PF00108"/>
    </source>
</evidence>
<dbReference type="Proteomes" id="UP000386466">
    <property type="component" value="Unassembled WGS sequence"/>
</dbReference>
<dbReference type="InterPro" id="IPR016039">
    <property type="entry name" value="Thiolase-like"/>
</dbReference>
<evidence type="ECO:0000313" key="3">
    <source>
        <dbReference type="Proteomes" id="UP000386466"/>
    </source>
</evidence>
<proteinExistence type="predicted"/>
<protein>
    <submittedName>
        <fullName evidence="2">Trifunctional enzyme subunit</fullName>
    </submittedName>
</protein>
<gene>
    <name evidence="2" type="ORF">LYPA_23C006053</name>
</gene>
<accession>A0A485NV53</accession>
<dbReference type="AlphaFoldDB" id="A0A485NV53"/>
<dbReference type="InterPro" id="IPR020616">
    <property type="entry name" value="Thiolase_N"/>
</dbReference>
<dbReference type="Pfam" id="PF00108">
    <property type="entry name" value="Thiolase_N"/>
    <property type="match status" value="1"/>
</dbReference>
<dbReference type="GO" id="GO:0016747">
    <property type="term" value="F:acyltransferase activity, transferring groups other than amino-acyl groups"/>
    <property type="evidence" value="ECO:0007669"/>
    <property type="project" value="InterPro"/>
</dbReference>
<sequence>MGPQIFHKTSKLFLQARGAPVAKTKLKNPLTKPNTRSIAVVAGVNIPLLQLDTSAKDLMPHGLDRAALLALKHQTNAPKEAADRVIFGTVTWEVKTGSVAGEAGLQAGFSDKTPAPTVTMPFICANQP</sequence>
<dbReference type="Gene3D" id="3.40.47.10">
    <property type="match status" value="1"/>
</dbReference>
<evidence type="ECO:0000313" key="2">
    <source>
        <dbReference type="EMBL" id="VFV37475.1"/>
    </source>
</evidence>
<keyword evidence="3" id="KW-1185">Reference proteome</keyword>